<dbReference type="PROSITE" id="PS00122">
    <property type="entry name" value="CARBOXYLESTERASE_B_1"/>
    <property type="match status" value="1"/>
</dbReference>
<feature type="signal peptide" evidence="3">
    <location>
        <begin position="1"/>
        <end position="32"/>
    </location>
</feature>
<dbReference type="PANTHER" id="PTHR43918">
    <property type="entry name" value="ACETYLCHOLINESTERASE"/>
    <property type="match status" value="1"/>
</dbReference>
<dbReference type="GO" id="GO:0005615">
    <property type="term" value="C:extracellular space"/>
    <property type="evidence" value="ECO:0007669"/>
    <property type="project" value="TreeGrafter"/>
</dbReference>
<evidence type="ECO:0000256" key="2">
    <source>
        <dbReference type="ARBA" id="ARBA00022801"/>
    </source>
</evidence>
<dbReference type="SUPFAM" id="SSF53474">
    <property type="entry name" value="alpha/beta-Hydrolases"/>
    <property type="match status" value="1"/>
</dbReference>
<dbReference type="PANTHER" id="PTHR43918:SF4">
    <property type="entry name" value="CARBOXYLIC ESTER HYDROLASE"/>
    <property type="match status" value="1"/>
</dbReference>
<dbReference type="Gene3D" id="3.40.50.1820">
    <property type="entry name" value="alpha/beta hydrolase"/>
    <property type="match status" value="1"/>
</dbReference>
<organism evidence="6 7">
    <name type="scientific">Streptomyces noursei</name>
    <name type="common">Streptomyces albulus</name>
    <dbReference type="NCBI Taxonomy" id="1971"/>
    <lineage>
        <taxon>Bacteria</taxon>
        <taxon>Bacillati</taxon>
        <taxon>Actinomycetota</taxon>
        <taxon>Actinomycetes</taxon>
        <taxon>Kitasatosporales</taxon>
        <taxon>Streptomycetaceae</taxon>
        <taxon>Streptomyces</taxon>
    </lineage>
</organism>
<dbReference type="InterPro" id="IPR050654">
    <property type="entry name" value="AChE-related_enzymes"/>
</dbReference>
<proteinExistence type="inferred from homology"/>
<name>A0A401QQ36_STRNR</name>
<dbReference type="GO" id="GO:0019695">
    <property type="term" value="P:choline metabolic process"/>
    <property type="evidence" value="ECO:0007669"/>
    <property type="project" value="TreeGrafter"/>
</dbReference>
<dbReference type="Pfam" id="PF00135">
    <property type="entry name" value="COesterase"/>
    <property type="match status" value="1"/>
</dbReference>
<dbReference type="EC" id="3.1.1.-" evidence="3"/>
<evidence type="ECO:0000313" key="6">
    <source>
        <dbReference type="EMBL" id="GCB87496.1"/>
    </source>
</evidence>
<dbReference type="GO" id="GO:0005886">
    <property type="term" value="C:plasma membrane"/>
    <property type="evidence" value="ECO:0007669"/>
    <property type="project" value="TreeGrafter"/>
</dbReference>
<dbReference type="GO" id="GO:0006581">
    <property type="term" value="P:acetylcholine catabolic process"/>
    <property type="evidence" value="ECO:0007669"/>
    <property type="project" value="TreeGrafter"/>
</dbReference>
<dbReference type="AlphaFoldDB" id="A0A401QQ36"/>
<keyword evidence="3" id="KW-0732">Signal</keyword>
<dbReference type="RefSeq" id="WP_045788207.1">
    <property type="nucleotide sequence ID" value="NZ_BHXC01000001.1"/>
</dbReference>
<sequence>MRFPSRRLVPPVLALGLTSAVCLGAPAPPAAASGASGRPLVTTEAGRVRGVDHGAYRTFAGIPYAAPPVGELRWRLPAPARPWSGVRDADRPGSPCPQAASREVRGGSTDEDCLYLNVTVPRTDRHRPLPVMVWLHGGGFLSGAGSSYDAHRMAERGNVVVVTLNYRLGIFGGFGYPGLAGSGDFGLADQQAALRWVRRNAVAFGGDRHNVTLAGESAGGMSTCTQLTSPSAAGLFAKAIVQSGACTVGFGKNAVYPGVGDFSPWTSLPAVQSAGRQAAGTLGCAQASRALSCLRAKPAAELLRANQDFQQVSYGTPLVPRRPATALRDGRFHRVPVLQGDNRDEMRAYVAALQQNQPLTAESYRALLQDTFGDRAGRFAAVYSPTAYGTPALAWAALNTDRVFACPTLAADRLLARHTTAYAYEFADRDAPGVGYPRSPELPLGAAHATELPYLFDLGGRHASFTRAQDALATDMLDSWTAFARNGAPAGRRLAPWPQVTAGAAAPYVQQLDTGAGAIHRVDLAAEHHCRLWPQG</sequence>
<keyword evidence="2 3" id="KW-0378">Hydrolase</keyword>
<feature type="region of interest" description="Disordered" evidence="4">
    <location>
        <begin position="84"/>
        <end position="104"/>
    </location>
</feature>
<dbReference type="Proteomes" id="UP000288351">
    <property type="component" value="Unassembled WGS sequence"/>
</dbReference>
<comment type="caution">
    <text evidence="6">The sequence shown here is derived from an EMBL/GenBank/DDBJ whole genome shotgun (WGS) entry which is preliminary data.</text>
</comment>
<protein>
    <recommendedName>
        <fullName evidence="3">Carboxylic ester hydrolase</fullName>
        <ecNumber evidence="3">3.1.1.-</ecNumber>
    </recommendedName>
</protein>
<evidence type="ECO:0000256" key="1">
    <source>
        <dbReference type="ARBA" id="ARBA00005964"/>
    </source>
</evidence>
<gene>
    <name evidence="6" type="ORF">SALB_00147</name>
</gene>
<dbReference type="InterPro" id="IPR019826">
    <property type="entry name" value="Carboxylesterase_B_AS"/>
</dbReference>
<dbReference type="InterPro" id="IPR029058">
    <property type="entry name" value="AB_hydrolase_fold"/>
</dbReference>
<comment type="similarity">
    <text evidence="1 3">Belongs to the type-B carboxylesterase/lipase family.</text>
</comment>
<evidence type="ECO:0000313" key="7">
    <source>
        <dbReference type="Proteomes" id="UP000288351"/>
    </source>
</evidence>
<dbReference type="GO" id="GO:0003990">
    <property type="term" value="F:acetylcholinesterase activity"/>
    <property type="evidence" value="ECO:0007669"/>
    <property type="project" value="TreeGrafter"/>
</dbReference>
<feature type="chain" id="PRO_5018818966" description="Carboxylic ester hydrolase" evidence="3">
    <location>
        <begin position="33"/>
        <end position="536"/>
    </location>
</feature>
<dbReference type="InterPro" id="IPR002018">
    <property type="entry name" value="CarbesteraseB"/>
</dbReference>
<reference evidence="6 7" key="1">
    <citation type="journal article" date="2019" name="Microbiol. Resour. Announc.">
        <title>Draft Genome Sequence of the Most Traditional epsilon-Poly-l-Lysine Producer, Streptomyces albulus NBRC14147.</title>
        <authorList>
            <person name="Yamanaka K."/>
            <person name="Hamano Y."/>
        </authorList>
    </citation>
    <scope>NUCLEOTIDE SEQUENCE [LARGE SCALE GENOMIC DNA]</scope>
    <source>
        <strain evidence="6 7">NBRC 14147</strain>
    </source>
</reference>
<evidence type="ECO:0000259" key="5">
    <source>
        <dbReference type="Pfam" id="PF00135"/>
    </source>
</evidence>
<feature type="domain" description="Carboxylesterase type B" evidence="5">
    <location>
        <begin position="39"/>
        <end position="505"/>
    </location>
</feature>
<accession>A0A401QQ36</accession>
<dbReference type="EMBL" id="BHXC01000001">
    <property type="protein sequence ID" value="GCB87496.1"/>
    <property type="molecule type" value="Genomic_DNA"/>
</dbReference>
<evidence type="ECO:0000256" key="4">
    <source>
        <dbReference type="SAM" id="MobiDB-lite"/>
    </source>
</evidence>
<evidence type="ECO:0000256" key="3">
    <source>
        <dbReference type="RuleBase" id="RU361235"/>
    </source>
</evidence>